<keyword evidence="1" id="KW-0378">Hydrolase</keyword>
<dbReference type="Proteomes" id="UP000196587">
    <property type="component" value="Unassembled WGS sequence"/>
</dbReference>
<gene>
    <name evidence="1" type="ORF">B5F24_15945</name>
</gene>
<organism evidence="1 2">
    <name type="scientific">Bacteroides clarus</name>
    <dbReference type="NCBI Taxonomy" id="626929"/>
    <lineage>
        <taxon>Bacteria</taxon>
        <taxon>Pseudomonadati</taxon>
        <taxon>Bacteroidota</taxon>
        <taxon>Bacteroidia</taxon>
        <taxon>Bacteroidales</taxon>
        <taxon>Bacteroidaceae</taxon>
        <taxon>Bacteroides</taxon>
    </lineage>
</organism>
<proteinExistence type="predicted"/>
<evidence type="ECO:0000313" key="1">
    <source>
        <dbReference type="EMBL" id="OUP31889.1"/>
    </source>
</evidence>
<dbReference type="EMBL" id="NFKE01000017">
    <property type="protein sequence ID" value="OUP31889.1"/>
    <property type="molecule type" value="Genomic_DNA"/>
</dbReference>
<comment type="caution">
    <text evidence="1">The sequence shown here is derived from an EMBL/GenBank/DDBJ whole genome shotgun (WGS) entry which is preliminary data.</text>
</comment>
<evidence type="ECO:0000313" key="2">
    <source>
        <dbReference type="Proteomes" id="UP000196587"/>
    </source>
</evidence>
<dbReference type="Gene3D" id="1.10.30.50">
    <property type="match status" value="1"/>
</dbReference>
<reference evidence="2" key="1">
    <citation type="submission" date="2017-04" db="EMBL/GenBank/DDBJ databases">
        <title>Function of individual gut microbiota members based on whole genome sequencing of pure cultures obtained from chicken caecum.</title>
        <authorList>
            <person name="Medvecky M."/>
            <person name="Cejkova D."/>
            <person name="Polansky O."/>
            <person name="Karasova D."/>
            <person name="Kubasova T."/>
            <person name="Cizek A."/>
            <person name="Rychlik I."/>
        </authorList>
    </citation>
    <scope>NUCLEOTIDE SEQUENCE [LARGE SCALE GENOMIC DNA]</scope>
    <source>
        <strain evidence="2">An189</strain>
    </source>
</reference>
<protein>
    <submittedName>
        <fullName evidence="1">HNH endonuclease</fullName>
    </submittedName>
</protein>
<sequence>MTRLKYKKGRPSKYQTSLKNNPYWEEVKRKVRVRDGHRCRMCGKTYNLEIHHKTYQIGGMSIVGHELEHLDCLVTLCEECHAKVHGR</sequence>
<keyword evidence="1" id="KW-0255">Endonuclease</keyword>
<keyword evidence="1" id="KW-0540">Nuclease</keyword>
<dbReference type="AlphaFoldDB" id="A0A1Y4JM55"/>
<accession>A0A1Y4JM55</accession>
<name>A0A1Y4JM55_9BACE</name>
<dbReference type="GO" id="GO:0004519">
    <property type="term" value="F:endonuclease activity"/>
    <property type="evidence" value="ECO:0007669"/>
    <property type="project" value="UniProtKB-KW"/>
</dbReference>